<evidence type="ECO:0000256" key="1">
    <source>
        <dbReference type="ARBA" id="ARBA00000024"/>
    </source>
</evidence>
<dbReference type="Pfam" id="PF01503">
    <property type="entry name" value="PRA-PH"/>
    <property type="match status" value="1"/>
</dbReference>
<evidence type="ECO:0000256" key="12">
    <source>
        <dbReference type="ARBA" id="ARBA00022840"/>
    </source>
</evidence>
<proteinExistence type="inferred from homology"/>
<dbReference type="GO" id="GO:0005524">
    <property type="term" value="F:ATP binding"/>
    <property type="evidence" value="ECO:0007669"/>
    <property type="project" value="UniProtKB-KW"/>
</dbReference>
<dbReference type="NCBIfam" id="TIGR03188">
    <property type="entry name" value="histidine_hisI"/>
    <property type="match status" value="1"/>
</dbReference>
<evidence type="ECO:0000313" key="18">
    <source>
        <dbReference type="Proteomes" id="UP000000939"/>
    </source>
</evidence>
<evidence type="ECO:0000256" key="7">
    <source>
        <dbReference type="ARBA" id="ARBA00008299"/>
    </source>
</evidence>
<evidence type="ECO:0000256" key="10">
    <source>
        <dbReference type="ARBA" id="ARBA00022741"/>
    </source>
</evidence>
<comment type="subcellular location">
    <subcellularLocation>
        <location evidence="3 15">Cytoplasm</location>
    </subcellularLocation>
</comment>
<dbReference type="FunFam" id="3.10.20.810:FF:000001">
    <property type="entry name" value="Histidine biosynthesis bifunctional protein HisIE"/>
    <property type="match status" value="1"/>
</dbReference>
<dbReference type="InterPro" id="IPR021130">
    <property type="entry name" value="PRib-ATP_PPHydrolase-like"/>
</dbReference>
<protein>
    <recommendedName>
        <fullName evidence="15">Histidine biosynthesis bifunctional protein HisIE</fullName>
    </recommendedName>
    <domain>
        <recommendedName>
            <fullName evidence="15">Phosphoribosyl-AMP cyclohydrolase</fullName>
            <shortName evidence="15">PRA-CH</shortName>
            <ecNumber evidence="15">3.5.4.19</ecNumber>
        </recommendedName>
    </domain>
    <domain>
        <recommendedName>
            <fullName evidence="15">Phosphoribosyl-ATP pyrophosphatase</fullName>
            <shortName evidence="15">PRA-PH</shortName>
            <ecNumber evidence="15">3.6.1.31</ecNumber>
        </recommendedName>
    </domain>
</protein>
<evidence type="ECO:0000256" key="8">
    <source>
        <dbReference type="ARBA" id="ARBA00022490"/>
    </source>
</evidence>
<evidence type="ECO:0000256" key="3">
    <source>
        <dbReference type="ARBA" id="ARBA00004496"/>
    </source>
</evidence>
<keyword evidence="11 15" id="KW-0378">Hydrolase</keyword>
<dbReference type="HAMAP" id="MF_01019">
    <property type="entry name" value="HisIE"/>
    <property type="match status" value="1"/>
</dbReference>
<evidence type="ECO:0000256" key="4">
    <source>
        <dbReference type="ARBA" id="ARBA00005169"/>
    </source>
</evidence>
<sequence>MNNIENIAWEKMDGLIPVITQDSKTNEVLMLAYMNKEALSLTLSTKYAHYFSRSKQRIWKKGEESGHTQEIVEILLDCDNDTILIKVIQEGVACHTGRKSCFFTNLESNEIISDVEVNTSNKYSVLDNLFHVIQDRKNDDPKKSYTSKLLNGKENSMLKKIVEEAGEFTFAVKDDNSEEMIYEAADLVYHTMVALASKDISPDRIKQELARRFGMSGIDEKNSRKEE</sequence>
<keyword evidence="13 15" id="KW-0368">Histidine biosynthesis</keyword>
<dbReference type="STRING" id="572480.Arnit_0254"/>
<dbReference type="EMBL" id="CP001999">
    <property type="protein sequence ID" value="ADG91920.1"/>
    <property type="molecule type" value="Genomic_DNA"/>
</dbReference>
<dbReference type="HAMAP" id="MF_01020">
    <property type="entry name" value="HisE"/>
    <property type="match status" value="1"/>
</dbReference>
<dbReference type="Proteomes" id="UP000000939">
    <property type="component" value="Chromosome"/>
</dbReference>
<comment type="pathway">
    <text evidence="4 15">Amino-acid biosynthesis; L-histidine biosynthesis; L-histidine from 5-phospho-alpha-D-ribose 1-diphosphate: step 3/9.</text>
</comment>
<evidence type="ECO:0000256" key="5">
    <source>
        <dbReference type="ARBA" id="ARBA00005204"/>
    </source>
</evidence>
<feature type="region of interest" description="Phosphoribosyl-ATP pyrophosphohydrolase" evidence="15">
    <location>
        <begin position="126"/>
        <end position="227"/>
    </location>
</feature>
<dbReference type="eggNOG" id="COG0140">
    <property type="taxonomic scope" value="Bacteria"/>
</dbReference>
<dbReference type="Gene3D" id="3.10.20.810">
    <property type="entry name" value="Phosphoribosyl-AMP cyclohydrolase"/>
    <property type="match status" value="1"/>
</dbReference>
<comment type="catalytic activity">
    <reaction evidence="1 15">
        <text>1-(5-phospho-beta-D-ribosyl)-5'-AMP + H2O = 1-(5-phospho-beta-D-ribosyl)-5-[(5-phospho-beta-D-ribosylamino)methylideneamino]imidazole-4-carboxamide</text>
        <dbReference type="Rhea" id="RHEA:20049"/>
        <dbReference type="ChEBI" id="CHEBI:15377"/>
        <dbReference type="ChEBI" id="CHEBI:58435"/>
        <dbReference type="ChEBI" id="CHEBI:59457"/>
        <dbReference type="EC" id="3.5.4.19"/>
    </reaction>
</comment>
<evidence type="ECO:0000256" key="11">
    <source>
        <dbReference type="ARBA" id="ARBA00022801"/>
    </source>
</evidence>
<dbReference type="EC" id="3.6.1.31" evidence="15"/>
<organism evidence="17 18">
    <name type="scientific">Arcobacter nitrofigilis (strain ATCC 33309 / DSM 7299 / CCUG 15893 / LMG 7604 / NCTC 12251 / CI)</name>
    <name type="common">Campylobacter nitrofigilis</name>
    <dbReference type="NCBI Taxonomy" id="572480"/>
    <lineage>
        <taxon>Bacteria</taxon>
        <taxon>Pseudomonadati</taxon>
        <taxon>Campylobacterota</taxon>
        <taxon>Epsilonproteobacteria</taxon>
        <taxon>Campylobacterales</taxon>
        <taxon>Arcobacteraceae</taxon>
        <taxon>Arcobacter</taxon>
    </lineage>
</organism>
<dbReference type="GO" id="GO:0000105">
    <property type="term" value="P:L-histidine biosynthetic process"/>
    <property type="evidence" value="ECO:0007669"/>
    <property type="project" value="UniProtKB-UniRule"/>
</dbReference>
<dbReference type="InterPro" id="IPR023019">
    <property type="entry name" value="His_synth_HisIE"/>
</dbReference>
<comment type="pathway">
    <text evidence="5 15">Amino-acid biosynthesis; L-histidine biosynthesis; L-histidine from 5-phospho-alpha-D-ribose 1-diphosphate: step 2/9.</text>
</comment>
<evidence type="ECO:0000256" key="6">
    <source>
        <dbReference type="ARBA" id="ARBA00007731"/>
    </source>
</evidence>
<dbReference type="InterPro" id="IPR038019">
    <property type="entry name" value="PRib_AMP_CycHydrolase_sf"/>
</dbReference>
<comment type="similarity">
    <text evidence="7 15">In the N-terminal section; belongs to the PRA-CH family.</text>
</comment>
<dbReference type="PANTHER" id="PTHR42945:SF1">
    <property type="entry name" value="HISTIDINE BIOSYNTHESIS BIFUNCTIONAL PROTEIN HIS7"/>
    <property type="match status" value="1"/>
</dbReference>
<dbReference type="Pfam" id="PF01502">
    <property type="entry name" value="PRA-CH"/>
    <property type="match status" value="1"/>
</dbReference>
<dbReference type="HOGENOM" id="CLU_048577_3_0_7"/>
<comment type="similarity">
    <text evidence="6 15">In the C-terminal section; belongs to the PRA-PH family.</text>
</comment>
<evidence type="ECO:0000256" key="13">
    <source>
        <dbReference type="ARBA" id="ARBA00023102"/>
    </source>
</evidence>
<evidence type="ECO:0000256" key="9">
    <source>
        <dbReference type="ARBA" id="ARBA00022605"/>
    </source>
</evidence>
<dbReference type="InterPro" id="IPR026660">
    <property type="entry name" value="PRA-CH"/>
</dbReference>
<dbReference type="AlphaFoldDB" id="D5V4V8"/>
<feature type="domain" description="Phosphoribosyl-AMP cyclohydrolase" evidence="16">
    <location>
        <begin position="30"/>
        <end position="103"/>
    </location>
</feature>
<dbReference type="NCBIfam" id="NF002747">
    <property type="entry name" value="PRK02759.1"/>
    <property type="match status" value="1"/>
</dbReference>
<dbReference type="CDD" id="cd11534">
    <property type="entry name" value="NTP-PPase_HisIE_like"/>
    <property type="match status" value="1"/>
</dbReference>
<dbReference type="InterPro" id="IPR008179">
    <property type="entry name" value="HisE"/>
</dbReference>
<dbReference type="PANTHER" id="PTHR42945">
    <property type="entry name" value="HISTIDINE BIOSYNTHESIS BIFUNCTIONAL PROTEIN"/>
    <property type="match status" value="1"/>
</dbReference>
<evidence type="ECO:0000259" key="16">
    <source>
        <dbReference type="Pfam" id="PF01502"/>
    </source>
</evidence>
<dbReference type="Gene3D" id="1.10.287.1080">
    <property type="entry name" value="MazG-like"/>
    <property type="match status" value="1"/>
</dbReference>
<gene>
    <name evidence="15" type="primary">hisI</name>
    <name evidence="15" type="synonym">hisIE</name>
    <name evidence="17" type="ordered locus">Arnit_0254</name>
</gene>
<dbReference type="OrthoDB" id="9795769at2"/>
<name>D5V4V8_ARCNC</name>
<keyword evidence="8 15" id="KW-0963">Cytoplasm</keyword>
<dbReference type="eggNOG" id="COG0139">
    <property type="taxonomic scope" value="Bacteria"/>
</dbReference>
<accession>D5V4V8</accession>
<evidence type="ECO:0000256" key="15">
    <source>
        <dbReference type="HAMAP-Rule" id="MF_01019"/>
    </source>
</evidence>
<feature type="region of interest" description="Phosphoribosyl-AMP cyclohydrolase" evidence="15">
    <location>
        <begin position="1"/>
        <end position="125"/>
    </location>
</feature>
<evidence type="ECO:0000256" key="14">
    <source>
        <dbReference type="ARBA" id="ARBA00023268"/>
    </source>
</evidence>
<dbReference type="GO" id="GO:0004636">
    <property type="term" value="F:phosphoribosyl-ATP diphosphatase activity"/>
    <property type="evidence" value="ECO:0007669"/>
    <property type="project" value="UniProtKB-UniRule"/>
</dbReference>
<keyword evidence="10 15" id="KW-0547">Nucleotide-binding</keyword>
<dbReference type="RefSeq" id="WP_013134065.1">
    <property type="nucleotide sequence ID" value="NC_014166.1"/>
</dbReference>
<dbReference type="SUPFAM" id="SSF141734">
    <property type="entry name" value="HisI-like"/>
    <property type="match status" value="1"/>
</dbReference>
<dbReference type="KEGG" id="ant:Arnit_0254"/>
<dbReference type="GO" id="GO:0004635">
    <property type="term" value="F:phosphoribosyl-AMP cyclohydrolase activity"/>
    <property type="evidence" value="ECO:0007669"/>
    <property type="project" value="UniProtKB-UniRule"/>
</dbReference>
<dbReference type="NCBIfam" id="NF000768">
    <property type="entry name" value="PRK00051.1"/>
    <property type="match status" value="1"/>
</dbReference>
<comment type="catalytic activity">
    <reaction evidence="2 15">
        <text>1-(5-phospho-beta-D-ribosyl)-ATP + H2O = 1-(5-phospho-beta-D-ribosyl)-5'-AMP + diphosphate + H(+)</text>
        <dbReference type="Rhea" id="RHEA:22828"/>
        <dbReference type="ChEBI" id="CHEBI:15377"/>
        <dbReference type="ChEBI" id="CHEBI:15378"/>
        <dbReference type="ChEBI" id="CHEBI:33019"/>
        <dbReference type="ChEBI" id="CHEBI:59457"/>
        <dbReference type="ChEBI" id="CHEBI:73183"/>
        <dbReference type="EC" id="3.6.1.31"/>
    </reaction>
</comment>
<dbReference type="EC" id="3.5.4.19" evidence="15"/>
<dbReference type="SUPFAM" id="SSF101386">
    <property type="entry name" value="all-alpha NTP pyrophosphatases"/>
    <property type="match status" value="1"/>
</dbReference>
<reference evidence="17 18" key="1">
    <citation type="journal article" date="2010" name="Stand. Genomic Sci.">
        <title>Complete genome sequence of Arcobacter nitrofigilis type strain (CI).</title>
        <authorList>
            <person name="Pati A."/>
            <person name="Gronow S."/>
            <person name="Lapidus A."/>
            <person name="Copeland A."/>
            <person name="Glavina Del Rio T."/>
            <person name="Nolan M."/>
            <person name="Lucas S."/>
            <person name="Tice H."/>
            <person name="Cheng J.F."/>
            <person name="Han C."/>
            <person name="Chertkov O."/>
            <person name="Bruce D."/>
            <person name="Tapia R."/>
            <person name="Goodwin L."/>
            <person name="Pitluck S."/>
            <person name="Liolios K."/>
            <person name="Ivanova N."/>
            <person name="Mavromatis K."/>
            <person name="Chen A."/>
            <person name="Palaniappan K."/>
            <person name="Land M."/>
            <person name="Hauser L."/>
            <person name="Chang Y.J."/>
            <person name="Jeffries C.D."/>
            <person name="Detter J.C."/>
            <person name="Rohde M."/>
            <person name="Goker M."/>
            <person name="Bristow J."/>
            <person name="Eisen J.A."/>
            <person name="Markowitz V."/>
            <person name="Hugenholtz P."/>
            <person name="Klenk H.P."/>
            <person name="Kyrpides N.C."/>
        </authorList>
    </citation>
    <scope>NUCLEOTIDE SEQUENCE [LARGE SCALE GENOMIC DNA]</scope>
    <source>
        <strain evidence="18">ATCC 33309 / DSM 7299 / CCUG 15893 / LMG 7604 / NCTC 12251 / CI</strain>
    </source>
</reference>
<dbReference type="HAMAP" id="MF_01021">
    <property type="entry name" value="HisI"/>
    <property type="match status" value="1"/>
</dbReference>
<dbReference type="UniPathway" id="UPA00031">
    <property type="reaction ID" value="UER00007"/>
</dbReference>
<evidence type="ECO:0000313" key="17">
    <source>
        <dbReference type="EMBL" id="ADG91920.1"/>
    </source>
</evidence>
<dbReference type="GO" id="GO:0005737">
    <property type="term" value="C:cytoplasm"/>
    <property type="evidence" value="ECO:0007669"/>
    <property type="project" value="UniProtKB-SubCell"/>
</dbReference>
<keyword evidence="9 15" id="KW-0028">Amino-acid biosynthesis</keyword>
<keyword evidence="18" id="KW-1185">Reference proteome</keyword>
<dbReference type="InterPro" id="IPR002496">
    <property type="entry name" value="PRib_AMP_CycHydrolase_dom"/>
</dbReference>
<keyword evidence="14 15" id="KW-0511">Multifunctional enzyme</keyword>
<evidence type="ECO:0000256" key="2">
    <source>
        <dbReference type="ARBA" id="ARBA00001460"/>
    </source>
</evidence>
<dbReference type="NCBIfam" id="NF001611">
    <property type="entry name" value="PRK00400.1-3"/>
    <property type="match status" value="1"/>
</dbReference>
<keyword evidence="12 15" id="KW-0067">ATP-binding</keyword>